<dbReference type="GeneID" id="27906901"/>
<protein>
    <submittedName>
        <fullName evidence="1">Uncharacterized protein</fullName>
    </submittedName>
</protein>
<keyword evidence="2" id="KW-1185">Reference proteome</keyword>
<dbReference type="RefSeq" id="XP_016759762.1">
    <property type="nucleotide sequence ID" value="XM_016909764.1"/>
</dbReference>
<gene>
    <name evidence="1" type="ORF">SEPMUDRAFT_66766</name>
</gene>
<dbReference type="EMBL" id="KB456265">
    <property type="protein sequence ID" value="EMF11641.1"/>
    <property type="molecule type" value="Genomic_DNA"/>
</dbReference>
<dbReference type="OrthoDB" id="3849578at2759"/>
<evidence type="ECO:0000313" key="2">
    <source>
        <dbReference type="Proteomes" id="UP000016931"/>
    </source>
</evidence>
<dbReference type="AlphaFoldDB" id="N1QKA8"/>
<dbReference type="OMA" id="HETISCY"/>
<accession>N1QKA8</accession>
<sequence>MSLLSLPAELRLRHVIYDYMPDFQANRTEHITATSKLTPSICRVNTLLRRETLCIYAAHANFIISMDEGASFWPNRVASWLNALGPELLTRIRSIQLSRHWAVPSPLRYQGHVGFYIKVDLTKSRPPFSGLAWQYPPNQQPTSGDFADHFLNRQEAELNERVTGGTYPIARDSRNFRYHCLVRLKRIIGNHFARKPPPEGVAAAADQGEVTRLQCSDVEFMIRTMDIVATHPLVPGKPYSSDACERALDLCHQSLKQASLLLPASNAELPGFGDQAIDIDSSHG</sequence>
<name>N1QKA8_SPHMS</name>
<organism evidence="1 2">
    <name type="scientific">Sphaerulina musiva (strain SO2202)</name>
    <name type="common">Poplar stem canker fungus</name>
    <name type="synonym">Septoria musiva</name>
    <dbReference type="NCBI Taxonomy" id="692275"/>
    <lineage>
        <taxon>Eukaryota</taxon>
        <taxon>Fungi</taxon>
        <taxon>Dikarya</taxon>
        <taxon>Ascomycota</taxon>
        <taxon>Pezizomycotina</taxon>
        <taxon>Dothideomycetes</taxon>
        <taxon>Dothideomycetidae</taxon>
        <taxon>Mycosphaerellales</taxon>
        <taxon>Mycosphaerellaceae</taxon>
        <taxon>Sphaerulina</taxon>
    </lineage>
</organism>
<dbReference type="Proteomes" id="UP000016931">
    <property type="component" value="Unassembled WGS sequence"/>
</dbReference>
<proteinExistence type="predicted"/>
<evidence type="ECO:0000313" key="1">
    <source>
        <dbReference type="EMBL" id="EMF11641.1"/>
    </source>
</evidence>
<dbReference type="HOGENOM" id="CLU_1099235_0_0_1"/>
<reference evidence="1 2" key="1">
    <citation type="journal article" date="2012" name="PLoS Pathog.">
        <title>Diverse lifestyles and strategies of plant pathogenesis encoded in the genomes of eighteen Dothideomycetes fungi.</title>
        <authorList>
            <person name="Ohm R.A."/>
            <person name="Feau N."/>
            <person name="Henrissat B."/>
            <person name="Schoch C.L."/>
            <person name="Horwitz B.A."/>
            <person name="Barry K.W."/>
            <person name="Condon B.J."/>
            <person name="Copeland A.C."/>
            <person name="Dhillon B."/>
            <person name="Glaser F."/>
            <person name="Hesse C.N."/>
            <person name="Kosti I."/>
            <person name="LaButti K."/>
            <person name="Lindquist E.A."/>
            <person name="Lucas S."/>
            <person name="Salamov A.A."/>
            <person name="Bradshaw R.E."/>
            <person name="Ciuffetti L."/>
            <person name="Hamelin R.C."/>
            <person name="Kema G.H.J."/>
            <person name="Lawrence C."/>
            <person name="Scott J.A."/>
            <person name="Spatafora J.W."/>
            <person name="Turgeon B.G."/>
            <person name="de Wit P.J.G.M."/>
            <person name="Zhong S."/>
            <person name="Goodwin S.B."/>
            <person name="Grigoriev I.V."/>
        </authorList>
    </citation>
    <scope>NUCLEOTIDE SEQUENCE [LARGE SCALE GENOMIC DNA]</scope>
    <source>
        <strain evidence="1 2">SO2202</strain>
    </source>
</reference>
<dbReference type="eggNOG" id="ENOG502R95K">
    <property type="taxonomic scope" value="Eukaryota"/>
</dbReference>